<keyword evidence="2 4" id="KW-0328">Glycosyltransferase</keyword>
<evidence type="ECO:0000256" key="3">
    <source>
        <dbReference type="ARBA" id="ARBA00022679"/>
    </source>
</evidence>
<dbReference type="EMBL" id="JAJJHW010001127">
    <property type="protein sequence ID" value="KAH8378116.1"/>
    <property type="molecule type" value="Genomic_DNA"/>
</dbReference>
<dbReference type="InterPro" id="IPR002213">
    <property type="entry name" value="UDP_glucos_trans"/>
</dbReference>
<dbReference type="PANTHER" id="PTHR48043:SF114">
    <property type="entry name" value="IP04436P-RELATED"/>
    <property type="match status" value="1"/>
</dbReference>
<evidence type="ECO:0000256" key="5">
    <source>
        <dbReference type="RuleBase" id="RU362059"/>
    </source>
</evidence>
<evidence type="ECO:0000256" key="4">
    <source>
        <dbReference type="RuleBase" id="RU003718"/>
    </source>
</evidence>
<comment type="caution">
    <text evidence="6">The sequence shown here is derived from an EMBL/GenBank/DDBJ whole genome shotgun (WGS) entry which is preliminary data.</text>
</comment>
<keyword evidence="5" id="KW-0732">Signal</keyword>
<evidence type="ECO:0000256" key="2">
    <source>
        <dbReference type="ARBA" id="ARBA00022676"/>
    </source>
</evidence>
<name>A0AAD4K6N7_9MUSC</name>
<sequence>IFTTKMSRMLLLLQLLLSTLCILGHHQVGAGRPLKVLGLFPHPGVSHFHFFQPIMHALAEVGHDVNVISHFPSKNPPIRYKDFPLTGMDKLTNTVDLKFFEKRAFYNHFLEFFLLNEWGKQSCNLTLRSDALQTILKKKAGYYDVIVMEQFNTDCMMGVVHQLQAPVVALSSCALMPWHYERMGAPIIPSHIPALFMAQSQDMDFAGRLANWFSFHALNWMYKLISIPSADALVQYKFGHDLPSVGELVKNTSVFLVNQHYSLSGPKPLPPNVIEVGGLHIQKAKPLSAELQRLLDNAEDGVILISWGSMIRANSLSTAKRDGIVRAVARLKQQVIWKWENETLPNQPANVHIMKWLPQRDILGHPNVRVFFTHGGLLGLTEGVASGVPIVGMPIYGDQFLNIASLVERGSAVKLDFASFSEETVYAALTQALHAEYKLQAQRIAAAYNQRPQPPLDTAVWWVEHVAETRGAPLLQPSAVHLSRFVYYSLDIYLTIAGVLLLLLASFKALWRLCCRSQRKPKQKTKRN</sequence>
<dbReference type="GO" id="GO:0015020">
    <property type="term" value="F:glucuronosyltransferase activity"/>
    <property type="evidence" value="ECO:0007669"/>
    <property type="project" value="UniProtKB-EC"/>
</dbReference>
<protein>
    <recommendedName>
        <fullName evidence="5">UDP-glucuronosyltransferase</fullName>
        <ecNumber evidence="5">2.4.1.17</ecNumber>
    </recommendedName>
</protein>
<dbReference type="AlphaFoldDB" id="A0AAD4K6N7"/>
<evidence type="ECO:0000313" key="7">
    <source>
        <dbReference type="Proteomes" id="UP001200034"/>
    </source>
</evidence>
<gene>
    <name evidence="6" type="ORF">KR093_009383</name>
</gene>
<keyword evidence="3 4" id="KW-0808">Transferase</keyword>
<dbReference type="Proteomes" id="UP001200034">
    <property type="component" value="Unassembled WGS sequence"/>
</dbReference>
<dbReference type="EC" id="2.4.1.17" evidence="5"/>
<feature type="non-terminal residue" evidence="6">
    <location>
        <position position="528"/>
    </location>
</feature>
<keyword evidence="5" id="KW-0812">Transmembrane</keyword>
<keyword evidence="5" id="KW-1133">Transmembrane helix</keyword>
<dbReference type="CDD" id="cd03784">
    <property type="entry name" value="GT1_Gtf-like"/>
    <property type="match status" value="1"/>
</dbReference>
<comment type="subcellular location">
    <subcellularLocation>
        <location evidence="5">Membrane</location>
        <topology evidence="5">Single-pass membrane protein</topology>
    </subcellularLocation>
</comment>
<comment type="similarity">
    <text evidence="1 4">Belongs to the UDP-glycosyltransferase family.</text>
</comment>
<keyword evidence="5" id="KW-0472">Membrane</keyword>
<organism evidence="6 7">
    <name type="scientific">Drosophila rubida</name>
    <dbReference type="NCBI Taxonomy" id="30044"/>
    <lineage>
        <taxon>Eukaryota</taxon>
        <taxon>Metazoa</taxon>
        <taxon>Ecdysozoa</taxon>
        <taxon>Arthropoda</taxon>
        <taxon>Hexapoda</taxon>
        <taxon>Insecta</taxon>
        <taxon>Pterygota</taxon>
        <taxon>Neoptera</taxon>
        <taxon>Endopterygota</taxon>
        <taxon>Diptera</taxon>
        <taxon>Brachycera</taxon>
        <taxon>Muscomorpha</taxon>
        <taxon>Ephydroidea</taxon>
        <taxon>Drosophilidae</taxon>
        <taxon>Drosophila</taxon>
    </lineage>
</organism>
<feature type="signal peptide" evidence="5">
    <location>
        <begin position="1"/>
        <end position="21"/>
    </location>
</feature>
<reference evidence="6" key="1">
    <citation type="journal article" date="2021" name="Mol. Ecol. Resour.">
        <title>Phylogenomic analyses of the genus Drosophila reveals genomic signals of climate adaptation.</title>
        <authorList>
            <person name="Li F."/>
            <person name="Rane R.V."/>
            <person name="Luria V."/>
            <person name="Xiong Z."/>
            <person name="Chen J."/>
            <person name="Li Z."/>
            <person name="Catullo R.A."/>
            <person name="Griffin P.C."/>
            <person name="Schiffer M."/>
            <person name="Pearce S."/>
            <person name="Lee S.F."/>
            <person name="McElroy K."/>
            <person name="Stocker A."/>
            <person name="Shirriffs J."/>
            <person name="Cockerell F."/>
            <person name="Coppin C."/>
            <person name="Sgro C.M."/>
            <person name="Karger A."/>
            <person name="Cain J.W."/>
            <person name="Weber J.A."/>
            <person name="Santpere G."/>
            <person name="Kirschner M.W."/>
            <person name="Hoffmann A.A."/>
            <person name="Oakeshott J.G."/>
            <person name="Zhang G."/>
        </authorList>
    </citation>
    <scope>NUCLEOTIDE SEQUENCE</scope>
    <source>
        <strain evidence="6">BGI-SZ-2011g</strain>
    </source>
</reference>
<dbReference type="InterPro" id="IPR035595">
    <property type="entry name" value="UDP_glycos_trans_CS"/>
</dbReference>
<keyword evidence="7" id="KW-1185">Reference proteome</keyword>
<evidence type="ECO:0000256" key="1">
    <source>
        <dbReference type="ARBA" id="ARBA00009995"/>
    </source>
</evidence>
<dbReference type="GO" id="GO:0016020">
    <property type="term" value="C:membrane"/>
    <property type="evidence" value="ECO:0007669"/>
    <property type="project" value="UniProtKB-SubCell"/>
</dbReference>
<dbReference type="InterPro" id="IPR050271">
    <property type="entry name" value="UDP-glycosyltransferase"/>
</dbReference>
<dbReference type="PANTHER" id="PTHR48043">
    <property type="entry name" value="EG:EG0003.4 PROTEIN-RELATED"/>
    <property type="match status" value="1"/>
</dbReference>
<accession>A0AAD4K6N7</accession>
<feature type="transmembrane region" description="Helical" evidence="5">
    <location>
        <begin position="485"/>
        <end position="511"/>
    </location>
</feature>
<dbReference type="Pfam" id="PF00201">
    <property type="entry name" value="UDPGT"/>
    <property type="match status" value="1"/>
</dbReference>
<dbReference type="Gene3D" id="3.40.50.2000">
    <property type="entry name" value="Glycogen Phosphorylase B"/>
    <property type="match status" value="1"/>
</dbReference>
<comment type="catalytic activity">
    <reaction evidence="5">
        <text>glucuronate acceptor + UDP-alpha-D-glucuronate = acceptor beta-D-glucuronoside + UDP + H(+)</text>
        <dbReference type="Rhea" id="RHEA:21032"/>
        <dbReference type="ChEBI" id="CHEBI:15378"/>
        <dbReference type="ChEBI" id="CHEBI:58052"/>
        <dbReference type="ChEBI" id="CHEBI:58223"/>
        <dbReference type="ChEBI" id="CHEBI:132367"/>
        <dbReference type="ChEBI" id="CHEBI:132368"/>
        <dbReference type="EC" id="2.4.1.17"/>
    </reaction>
</comment>
<dbReference type="PROSITE" id="PS00375">
    <property type="entry name" value="UDPGT"/>
    <property type="match status" value="1"/>
</dbReference>
<dbReference type="FunFam" id="3.40.50.2000:FF:000050">
    <property type="entry name" value="UDP-glucuronosyltransferase"/>
    <property type="match status" value="1"/>
</dbReference>
<dbReference type="SUPFAM" id="SSF53756">
    <property type="entry name" value="UDP-Glycosyltransferase/glycogen phosphorylase"/>
    <property type="match status" value="1"/>
</dbReference>
<evidence type="ECO:0000313" key="6">
    <source>
        <dbReference type="EMBL" id="KAH8378116.1"/>
    </source>
</evidence>
<dbReference type="FunFam" id="3.40.50.2000:FF:000144">
    <property type="entry name" value="UDP-glucuronosyltransferase"/>
    <property type="match status" value="1"/>
</dbReference>
<proteinExistence type="inferred from homology"/>
<feature type="chain" id="PRO_5041775977" description="UDP-glucuronosyltransferase" evidence="5">
    <location>
        <begin position="22"/>
        <end position="528"/>
    </location>
</feature>